<dbReference type="PANTHER" id="PTHR43615:SF1">
    <property type="entry name" value="PPDK_N DOMAIN-CONTAINING PROTEIN"/>
    <property type="match status" value="1"/>
</dbReference>
<dbReference type="InterPro" id="IPR036637">
    <property type="entry name" value="Phosphohistidine_dom_sf"/>
</dbReference>
<dbReference type="Proteomes" id="UP000320513">
    <property type="component" value="Unassembled WGS sequence"/>
</dbReference>
<feature type="non-terminal residue" evidence="3">
    <location>
        <position position="1"/>
    </location>
</feature>
<sequence>TLRGVGVCGGRVRGRVRIVRPETIDDLQPGEILVAEVTDVGYTAAFCYAAAVVTELGGPLSHAAVVAREFGFPCVVDAQGATRLLPSGALVEVDGATGEIQVLEPGPDGHPPRPENTSTP</sequence>
<dbReference type="InterPro" id="IPR008279">
    <property type="entry name" value="PEP-util_enz_mobile_dom"/>
</dbReference>
<feature type="region of interest" description="Disordered" evidence="1">
    <location>
        <begin position="100"/>
        <end position="120"/>
    </location>
</feature>
<dbReference type="Pfam" id="PF00391">
    <property type="entry name" value="PEP-utilizers"/>
    <property type="match status" value="1"/>
</dbReference>
<accession>A0A557XJL0</accession>
<name>A0A557XJL0_9MYCO</name>
<evidence type="ECO:0000256" key="1">
    <source>
        <dbReference type="SAM" id="MobiDB-lite"/>
    </source>
</evidence>
<dbReference type="EMBL" id="VMQU01000090">
    <property type="protein sequence ID" value="TVS85926.1"/>
    <property type="molecule type" value="Genomic_DNA"/>
</dbReference>
<dbReference type="Gene3D" id="3.50.30.10">
    <property type="entry name" value="Phosphohistidine domain"/>
    <property type="match status" value="1"/>
</dbReference>
<feature type="domain" description="PEP-utilising enzyme mobile" evidence="2">
    <location>
        <begin position="28"/>
        <end position="98"/>
    </location>
</feature>
<dbReference type="SUPFAM" id="SSF52009">
    <property type="entry name" value="Phosphohistidine domain"/>
    <property type="match status" value="1"/>
</dbReference>
<dbReference type="RefSeq" id="WP_246859869.1">
    <property type="nucleotide sequence ID" value="NZ_VMQU01000090.1"/>
</dbReference>
<evidence type="ECO:0000259" key="2">
    <source>
        <dbReference type="Pfam" id="PF00391"/>
    </source>
</evidence>
<organism evidence="3 4">
    <name type="scientific">Mycobacterium helveticum</name>
    <dbReference type="NCBI Taxonomy" id="2592811"/>
    <lineage>
        <taxon>Bacteria</taxon>
        <taxon>Bacillati</taxon>
        <taxon>Actinomycetota</taxon>
        <taxon>Actinomycetes</taxon>
        <taxon>Mycobacteriales</taxon>
        <taxon>Mycobacteriaceae</taxon>
        <taxon>Mycobacterium</taxon>
    </lineage>
</organism>
<dbReference type="GO" id="GO:0016772">
    <property type="term" value="F:transferase activity, transferring phosphorus-containing groups"/>
    <property type="evidence" value="ECO:0007669"/>
    <property type="project" value="InterPro"/>
</dbReference>
<dbReference type="InterPro" id="IPR051549">
    <property type="entry name" value="PEP_Utilizing_Enz"/>
</dbReference>
<comment type="caution">
    <text evidence="3">The sequence shown here is derived from an EMBL/GenBank/DDBJ whole genome shotgun (WGS) entry which is preliminary data.</text>
</comment>
<keyword evidence="4" id="KW-1185">Reference proteome</keyword>
<dbReference type="PANTHER" id="PTHR43615">
    <property type="entry name" value="PHOSPHOENOLPYRUVATE SYNTHASE-RELATED"/>
    <property type="match status" value="1"/>
</dbReference>
<proteinExistence type="predicted"/>
<dbReference type="AlphaFoldDB" id="A0A557XJL0"/>
<evidence type="ECO:0000313" key="4">
    <source>
        <dbReference type="Proteomes" id="UP000320513"/>
    </source>
</evidence>
<reference evidence="3 4" key="1">
    <citation type="submission" date="2019-07" db="EMBL/GenBank/DDBJ databases">
        <title>New Mycobacterium species.</title>
        <authorList>
            <person name="Tortoli E."/>
            <person name="Ghielmetti G."/>
            <person name="Friedel U."/>
            <person name="Trovato A."/>
        </authorList>
    </citation>
    <scope>NUCLEOTIDE SEQUENCE [LARGE SCALE GENOMIC DNA]</scope>
    <source>
        <strain evidence="3 4">16-83</strain>
    </source>
</reference>
<gene>
    <name evidence="3" type="ORF">FPZ47_19055</name>
</gene>
<evidence type="ECO:0000313" key="3">
    <source>
        <dbReference type="EMBL" id="TVS85926.1"/>
    </source>
</evidence>
<protein>
    <recommendedName>
        <fullName evidence="2">PEP-utilising enzyme mobile domain-containing protein</fullName>
    </recommendedName>
</protein>